<name>A0A369JAE7_HYPMA</name>
<organism evidence="1 2">
    <name type="scientific">Hypsizygus marmoreus</name>
    <name type="common">White beech mushroom</name>
    <name type="synonym">Agaricus marmoreus</name>
    <dbReference type="NCBI Taxonomy" id="39966"/>
    <lineage>
        <taxon>Eukaryota</taxon>
        <taxon>Fungi</taxon>
        <taxon>Dikarya</taxon>
        <taxon>Basidiomycota</taxon>
        <taxon>Agaricomycotina</taxon>
        <taxon>Agaricomycetes</taxon>
        <taxon>Agaricomycetidae</taxon>
        <taxon>Agaricales</taxon>
        <taxon>Tricholomatineae</taxon>
        <taxon>Lyophyllaceae</taxon>
        <taxon>Hypsizygus</taxon>
    </lineage>
</organism>
<dbReference type="AlphaFoldDB" id="A0A369JAE7"/>
<dbReference type="InParanoid" id="A0A369JAE7"/>
<proteinExistence type="predicted"/>
<dbReference type="SUPFAM" id="SSF52047">
    <property type="entry name" value="RNI-like"/>
    <property type="match status" value="1"/>
</dbReference>
<dbReference type="EMBL" id="LUEZ02000106">
    <property type="protein sequence ID" value="RDB18190.1"/>
    <property type="molecule type" value="Genomic_DNA"/>
</dbReference>
<dbReference type="Proteomes" id="UP000076154">
    <property type="component" value="Unassembled WGS sequence"/>
</dbReference>
<reference evidence="1" key="1">
    <citation type="submission" date="2018-04" db="EMBL/GenBank/DDBJ databases">
        <title>Whole genome sequencing of Hypsizygus marmoreus.</title>
        <authorList>
            <person name="Choi I.-G."/>
            <person name="Min B."/>
            <person name="Kim J.-G."/>
            <person name="Kim S."/>
            <person name="Oh Y.-L."/>
            <person name="Kong W.-S."/>
            <person name="Park H."/>
            <person name="Jeong J."/>
            <person name="Song E.-S."/>
        </authorList>
    </citation>
    <scope>NUCLEOTIDE SEQUENCE [LARGE SCALE GENOMIC DNA]</scope>
    <source>
        <strain evidence="1">51987-8</strain>
    </source>
</reference>
<gene>
    <name evidence="1" type="ORF">Hypma_000521</name>
</gene>
<dbReference type="OrthoDB" id="3067012at2759"/>
<evidence type="ECO:0000313" key="1">
    <source>
        <dbReference type="EMBL" id="RDB18190.1"/>
    </source>
</evidence>
<dbReference type="Gene3D" id="3.80.10.10">
    <property type="entry name" value="Ribonuclease Inhibitor"/>
    <property type="match status" value="1"/>
</dbReference>
<sequence length="537" mass="60585">MHRCLAVNELLSLIFENLFLDRGSEDEELLEDVVAEEALANLAITCRSFTEPALNHLWRVQRVFANLVRCMPHDLWVQHGPRAVLTFRRALCQTDWDRFDFYARRIRQIGAPNLLEISDVTMVEVGEDVFIALATYQPIRVLLPNLLALYCMPWSWAALPYIQAFIGHQLTTFDLGVEAFFDEGRGRSDLSPNYLVSLFSALSHHSPMITSLSIGLNGLNRDVEEAFLTCVGSLKHLRDADIFIPDMEGEEELMACLANAPLLESLCADVTSASCHLYTTVHNRFQNLRILVAEFEGLQLVGRTLGAMQCQFDELRIRPSVPETTTNWQLPQLGQSLLVFRNHPCRLTLTVLELCPVELPTRDPEDDSKMSDILRPLFDLVNLQHVEIVMDQTVDLGDSWLTDASKAWPSLSHLTLASSSPSKPNLTLAAVGSLIQNCPDLRSFSLRVDATSNAGYPDDYGLCNYWITDIYIMGPIDCPEEVSRVLQRMLPNLERTISWDEGDSRSSLEELDKFENSWKKVDEILCAQYSGPPVQVP</sequence>
<evidence type="ECO:0000313" key="2">
    <source>
        <dbReference type="Proteomes" id="UP000076154"/>
    </source>
</evidence>
<comment type="caution">
    <text evidence="1">The sequence shown here is derived from an EMBL/GenBank/DDBJ whole genome shotgun (WGS) entry which is preliminary data.</text>
</comment>
<protein>
    <recommendedName>
        <fullName evidence="3">F-box domain-containing protein</fullName>
    </recommendedName>
</protein>
<dbReference type="InterPro" id="IPR032675">
    <property type="entry name" value="LRR_dom_sf"/>
</dbReference>
<accession>A0A369JAE7</accession>
<evidence type="ECO:0008006" key="3">
    <source>
        <dbReference type="Google" id="ProtNLM"/>
    </source>
</evidence>
<keyword evidence="2" id="KW-1185">Reference proteome</keyword>